<evidence type="ECO:0000313" key="2">
    <source>
        <dbReference type="EMBL" id="KKS42872.1"/>
    </source>
</evidence>
<sequence>MWFRTKEVVNWSLLFILLLLLSFLTFYFGSAAIAEYFERVYISDFEFFGALWLVCTTALIFVASCMDRKAKGWSKIAIYFLVLLPQALTATGIISEVVYIYGNTSKFEAKVSWEKKTIELAPPGPGFPIVPTDFPGNHLIPWLGWVNGTSWDKASETCSHLDKEGKNLVNSQQNIWRLPTLEETREVAKANRVWSPNFSVWWTATTSEYERCWVSKNGQCHIIFQLATGNEVKANYVPLLQAYRCVRDFK</sequence>
<dbReference type="AlphaFoldDB" id="A0A0G0Z276"/>
<keyword evidence="1" id="KW-1133">Transmembrane helix</keyword>
<keyword evidence="1" id="KW-0812">Transmembrane</keyword>
<evidence type="ECO:0008006" key="4">
    <source>
        <dbReference type="Google" id="ProtNLM"/>
    </source>
</evidence>
<dbReference type="EMBL" id="LCDA01000004">
    <property type="protein sequence ID" value="KKS42872.1"/>
    <property type="molecule type" value="Genomic_DNA"/>
</dbReference>
<dbReference type="Proteomes" id="UP000033854">
    <property type="component" value="Unassembled WGS sequence"/>
</dbReference>
<protein>
    <recommendedName>
        <fullName evidence="4">DUF1566 domain-containing protein</fullName>
    </recommendedName>
</protein>
<evidence type="ECO:0000256" key="1">
    <source>
        <dbReference type="SAM" id="Phobius"/>
    </source>
</evidence>
<gene>
    <name evidence="2" type="ORF">UV06_C0004G0007</name>
</gene>
<evidence type="ECO:0000313" key="3">
    <source>
        <dbReference type="Proteomes" id="UP000033854"/>
    </source>
</evidence>
<feature type="transmembrane region" description="Helical" evidence="1">
    <location>
        <begin position="78"/>
        <end position="102"/>
    </location>
</feature>
<name>A0A0G0Z276_9BACT</name>
<comment type="caution">
    <text evidence="2">The sequence shown here is derived from an EMBL/GenBank/DDBJ whole genome shotgun (WGS) entry which is preliminary data.</text>
</comment>
<keyword evidence="1" id="KW-0472">Membrane</keyword>
<organism evidence="2 3">
    <name type="scientific">Candidatus Collierbacteria bacterium GW2011_GWA2_42_17</name>
    <dbReference type="NCBI Taxonomy" id="1618378"/>
    <lineage>
        <taxon>Bacteria</taxon>
        <taxon>Candidatus Collieribacteriota</taxon>
    </lineage>
</organism>
<feature type="transmembrane region" description="Helical" evidence="1">
    <location>
        <begin position="47"/>
        <end position="66"/>
    </location>
</feature>
<accession>A0A0G0Z276</accession>
<reference evidence="2 3" key="1">
    <citation type="journal article" date="2015" name="Nature">
        <title>rRNA introns, odd ribosomes, and small enigmatic genomes across a large radiation of phyla.</title>
        <authorList>
            <person name="Brown C.T."/>
            <person name="Hug L.A."/>
            <person name="Thomas B.C."/>
            <person name="Sharon I."/>
            <person name="Castelle C.J."/>
            <person name="Singh A."/>
            <person name="Wilkins M.J."/>
            <person name="Williams K.H."/>
            <person name="Banfield J.F."/>
        </authorList>
    </citation>
    <scope>NUCLEOTIDE SEQUENCE [LARGE SCALE GENOMIC DNA]</scope>
</reference>
<proteinExistence type="predicted"/>